<dbReference type="PANTHER" id="PTHR20855:SF3">
    <property type="entry name" value="LD03007P"/>
    <property type="match status" value="1"/>
</dbReference>
<evidence type="ECO:0000256" key="7">
    <source>
        <dbReference type="PIRSR" id="PIRSR604254-1"/>
    </source>
</evidence>
<comment type="subcellular location">
    <subcellularLocation>
        <location evidence="1">Cell membrane</location>
        <topology evidence="1">Multi-pass membrane protein</topology>
    </subcellularLocation>
</comment>
<dbReference type="GO" id="GO:0005886">
    <property type="term" value="C:plasma membrane"/>
    <property type="evidence" value="ECO:0007669"/>
    <property type="project" value="UniProtKB-SubCell"/>
</dbReference>
<evidence type="ECO:0008006" key="11">
    <source>
        <dbReference type="Google" id="ProtNLM"/>
    </source>
</evidence>
<keyword evidence="10" id="KW-1185">Reference proteome</keyword>
<comment type="similarity">
    <text evidence="2">Belongs to the UPF0073 (Hly-III) family.</text>
</comment>
<dbReference type="eggNOG" id="COG1272">
    <property type="taxonomic scope" value="Bacteria"/>
</dbReference>
<dbReference type="Proteomes" id="UP000006334">
    <property type="component" value="Unassembled WGS sequence"/>
</dbReference>
<keyword evidence="4 8" id="KW-0812">Transmembrane</keyword>
<feature type="transmembrane region" description="Helical" evidence="8">
    <location>
        <begin position="194"/>
        <end position="215"/>
    </location>
</feature>
<keyword evidence="7" id="KW-0862">Zinc</keyword>
<evidence type="ECO:0000256" key="1">
    <source>
        <dbReference type="ARBA" id="ARBA00004651"/>
    </source>
</evidence>
<dbReference type="Pfam" id="PF03006">
    <property type="entry name" value="HlyIII"/>
    <property type="match status" value="1"/>
</dbReference>
<dbReference type="EMBL" id="BAEN01000018">
    <property type="protein sequence ID" value="GAC13327.1"/>
    <property type="molecule type" value="Genomic_DNA"/>
</dbReference>
<evidence type="ECO:0000256" key="3">
    <source>
        <dbReference type="ARBA" id="ARBA00022475"/>
    </source>
</evidence>
<evidence type="ECO:0000313" key="10">
    <source>
        <dbReference type="Proteomes" id="UP000006334"/>
    </source>
</evidence>
<keyword evidence="5 8" id="KW-1133">Transmembrane helix</keyword>
<comment type="caution">
    <text evidence="9">The sequence shown here is derived from an EMBL/GenBank/DDBJ whole genome shotgun (WGS) entry which is preliminary data.</text>
</comment>
<organism evidence="9 10">
    <name type="scientific">Aliiglaciecola lipolytica E3</name>
    <dbReference type="NCBI Taxonomy" id="1127673"/>
    <lineage>
        <taxon>Bacteria</taxon>
        <taxon>Pseudomonadati</taxon>
        <taxon>Pseudomonadota</taxon>
        <taxon>Gammaproteobacteria</taxon>
        <taxon>Alteromonadales</taxon>
        <taxon>Alteromonadaceae</taxon>
        <taxon>Aliiglaciecola</taxon>
    </lineage>
</organism>
<feature type="transmembrane region" description="Helical" evidence="8">
    <location>
        <begin position="84"/>
        <end position="103"/>
    </location>
</feature>
<evidence type="ECO:0000256" key="2">
    <source>
        <dbReference type="ARBA" id="ARBA00008488"/>
    </source>
</evidence>
<feature type="transmembrane region" description="Helical" evidence="8">
    <location>
        <begin position="54"/>
        <end position="72"/>
    </location>
</feature>
<feature type="transmembrane region" description="Helical" evidence="8">
    <location>
        <begin position="139"/>
        <end position="159"/>
    </location>
</feature>
<accession>K6Y524</accession>
<keyword evidence="6 8" id="KW-0472">Membrane</keyword>
<feature type="binding site" evidence="7">
    <location>
        <position position="71"/>
    </location>
    <ligand>
        <name>Zn(2+)</name>
        <dbReference type="ChEBI" id="CHEBI:29105"/>
    </ligand>
</feature>
<reference evidence="9 10" key="1">
    <citation type="journal article" date="2017" name="Antonie Van Leeuwenhoek">
        <title>Rhizobium rhizosphaerae sp. nov., a novel species isolated from rice rhizosphere.</title>
        <authorList>
            <person name="Zhao J.J."/>
            <person name="Zhang J."/>
            <person name="Zhang R.J."/>
            <person name="Zhang C.W."/>
            <person name="Yin H.Q."/>
            <person name="Zhang X.X."/>
        </authorList>
    </citation>
    <scope>NUCLEOTIDE SEQUENCE [LARGE SCALE GENOMIC DNA]</scope>
    <source>
        <strain evidence="9 10">E3</strain>
    </source>
</reference>
<feature type="transmembrane region" description="Helical" evidence="8">
    <location>
        <begin position="20"/>
        <end position="42"/>
    </location>
</feature>
<feature type="transmembrane region" description="Helical" evidence="8">
    <location>
        <begin position="165"/>
        <end position="185"/>
    </location>
</feature>
<dbReference type="InterPro" id="IPR004254">
    <property type="entry name" value="AdipoR/HlyIII-related"/>
</dbReference>
<dbReference type="NCBIfam" id="TIGR01065">
    <property type="entry name" value="hlyIII"/>
    <property type="match status" value="1"/>
</dbReference>
<sequence>METTPLVNTSNQAYSFKEEVMNVVSHGIGLIFAIVGLVYLIIRSDTAVSITSSAIYGASLTIMFLSSTIYHWVTGNQAKQWFKLLDHSAIYLLIAGTYTPFLAVSIGGWIGWTSISVIWSIAIFGVVFKCFVRHRFPKVSVITYLVMGWLAVILIYPLYQSVAGQGLLLLLAGGLFFSIGVIFYVKKHLAFTHAIWHLFVIAGCACHYFAIYYFVI</sequence>
<evidence type="ECO:0000256" key="5">
    <source>
        <dbReference type="ARBA" id="ARBA00022989"/>
    </source>
</evidence>
<feature type="binding site" evidence="7">
    <location>
        <position position="193"/>
    </location>
    <ligand>
        <name>Zn(2+)</name>
        <dbReference type="ChEBI" id="CHEBI:29105"/>
    </ligand>
</feature>
<keyword evidence="7" id="KW-0479">Metal-binding</keyword>
<feature type="transmembrane region" description="Helical" evidence="8">
    <location>
        <begin position="109"/>
        <end position="132"/>
    </location>
</feature>
<dbReference type="GO" id="GO:0140911">
    <property type="term" value="F:pore-forming activity"/>
    <property type="evidence" value="ECO:0007669"/>
    <property type="project" value="InterPro"/>
</dbReference>
<dbReference type="InterPro" id="IPR005744">
    <property type="entry name" value="Hy-lIII"/>
</dbReference>
<evidence type="ECO:0000256" key="6">
    <source>
        <dbReference type="ARBA" id="ARBA00023136"/>
    </source>
</evidence>
<evidence type="ECO:0000313" key="9">
    <source>
        <dbReference type="EMBL" id="GAC13327.1"/>
    </source>
</evidence>
<dbReference type="PANTHER" id="PTHR20855">
    <property type="entry name" value="ADIPOR/PROGESTIN RECEPTOR-RELATED"/>
    <property type="match status" value="1"/>
</dbReference>
<evidence type="ECO:0000256" key="8">
    <source>
        <dbReference type="SAM" id="Phobius"/>
    </source>
</evidence>
<dbReference type="STRING" id="1127673.GLIP_0681"/>
<proteinExistence type="inferred from homology"/>
<dbReference type="GO" id="GO:0046872">
    <property type="term" value="F:metal ion binding"/>
    <property type="evidence" value="ECO:0007669"/>
    <property type="project" value="UniProtKB-KW"/>
</dbReference>
<feature type="binding site" evidence="7">
    <location>
        <position position="197"/>
    </location>
    <ligand>
        <name>Zn(2+)</name>
        <dbReference type="ChEBI" id="CHEBI:29105"/>
    </ligand>
</feature>
<protein>
    <recommendedName>
        <fullName evidence="11">Hemolysin III</fullName>
    </recommendedName>
</protein>
<keyword evidence="3" id="KW-1003">Cell membrane</keyword>
<evidence type="ECO:0000256" key="4">
    <source>
        <dbReference type="ARBA" id="ARBA00022692"/>
    </source>
</evidence>
<name>K6Y524_9ALTE</name>
<dbReference type="AlphaFoldDB" id="K6Y524"/>
<gene>
    <name evidence="9" type="ORF">GLIP_0681</name>
</gene>
<dbReference type="RefSeq" id="WP_008843147.1">
    <property type="nucleotide sequence ID" value="NZ_BAEN01000018.1"/>
</dbReference>